<evidence type="ECO:0000256" key="1">
    <source>
        <dbReference type="SAM" id="SignalP"/>
    </source>
</evidence>
<gene>
    <name evidence="2" type="ORF">OEG84_18030</name>
</gene>
<keyword evidence="3" id="KW-1185">Reference proteome</keyword>
<protein>
    <recommendedName>
        <fullName evidence="4">SnoaL-like domain-containing protein</fullName>
    </recommendedName>
</protein>
<feature type="chain" id="PRO_5046198689" description="SnoaL-like domain-containing protein" evidence="1">
    <location>
        <begin position="31"/>
        <end position="220"/>
    </location>
</feature>
<dbReference type="EMBL" id="JAOVZR010000001">
    <property type="protein sequence ID" value="MCY0149552.1"/>
    <property type="molecule type" value="Genomic_DNA"/>
</dbReference>
<sequence>MIYHFYTVRHCVGLCVGAVLVLTSSCLVQAEDWSVTEAKLFAAREQWEHTCEILDCMGEDDGPSTPGAAEQAIVDLAKAWAEGMAKWATGITPREIVPTNNSEMNSLAAYLRGRWVSVTSWGNYDALGEIEGISVDFSIMKSHDGYSQRTIHYDLDCISSGEYSRVVRGSIRFHNNKEKGECRDVEIGVRVLDNGTIKWTRFVSDFPVAWATLGPVPDGK</sequence>
<organism evidence="2 3">
    <name type="scientific">Hoeflea algicola</name>
    <dbReference type="NCBI Taxonomy" id="2983763"/>
    <lineage>
        <taxon>Bacteria</taxon>
        <taxon>Pseudomonadati</taxon>
        <taxon>Pseudomonadota</taxon>
        <taxon>Alphaproteobacteria</taxon>
        <taxon>Hyphomicrobiales</taxon>
        <taxon>Rhizobiaceae</taxon>
        <taxon>Hoeflea</taxon>
    </lineage>
</organism>
<reference evidence="2" key="1">
    <citation type="submission" date="2022-10" db="EMBL/GenBank/DDBJ databases">
        <title>Hoeflea sp. G2-23, isolated from marine algae.</title>
        <authorList>
            <person name="Kristyanto S."/>
            <person name="Kim J.M."/>
            <person name="Jeon C.O."/>
        </authorList>
    </citation>
    <scope>NUCLEOTIDE SEQUENCE</scope>
    <source>
        <strain evidence="2">G2-23</strain>
    </source>
</reference>
<dbReference type="RefSeq" id="WP_267655012.1">
    <property type="nucleotide sequence ID" value="NZ_JAOVZR010000001.1"/>
</dbReference>
<accession>A0ABT3ZCQ4</accession>
<evidence type="ECO:0000313" key="3">
    <source>
        <dbReference type="Proteomes" id="UP001073227"/>
    </source>
</evidence>
<comment type="caution">
    <text evidence="2">The sequence shown here is derived from an EMBL/GenBank/DDBJ whole genome shotgun (WGS) entry which is preliminary data.</text>
</comment>
<evidence type="ECO:0008006" key="4">
    <source>
        <dbReference type="Google" id="ProtNLM"/>
    </source>
</evidence>
<name>A0ABT3ZCQ4_9HYPH</name>
<proteinExistence type="predicted"/>
<keyword evidence="1" id="KW-0732">Signal</keyword>
<evidence type="ECO:0000313" key="2">
    <source>
        <dbReference type="EMBL" id="MCY0149552.1"/>
    </source>
</evidence>
<dbReference type="Proteomes" id="UP001073227">
    <property type="component" value="Unassembled WGS sequence"/>
</dbReference>
<feature type="signal peptide" evidence="1">
    <location>
        <begin position="1"/>
        <end position="30"/>
    </location>
</feature>